<sequence>LMLMLCFSFTNAFDRERWLIEDTLKDHLEKMSKYGTYKTVDSRIRNFHVTSVDTRSGIVNASVSLSYASLLLHMLYISNIKFIPEFAEFH</sequence>
<name>A0AAN5CUZ4_9BILA</name>
<keyword evidence="2" id="KW-1185">Reference proteome</keyword>
<dbReference type="AlphaFoldDB" id="A0AAN5CUZ4"/>
<dbReference type="EMBL" id="BTRK01000005">
    <property type="protein sequence ID" value="GMR51146.1"/>
    <property type="molecule type" value="Genomic_DNA"/>
</dbReference>
<protein>
    <submittedName>
        <fullName evidence="1">Uncharacterized protein</fullName>
    </submittedName>
</protein>
<feature type="non-terminal residue" evidence="1">
    <location>
        <position position="1"/>
    </location>
</feature>
<reference evidence="2" key="1">
    <citation type="submission" date="2022-10" db="EMBL/GenBank/DDBJ databases">
        <title>Genome assembly of Pristionchus species.</title>
        <authorList>
            <person name="Yoshida K."/>
            <person name="Sommer R.J."/>
        </authorList>
    </citation>
    <scope>NUCLEOTIDE SEQUENCE [LARGE SCALE GENOMIC DNA]</scope>
    <source>
        <strain evidence="2">RS5460</strain>
    </source>
</reference>
<proteinExistence type="predicted"/>
<accession>A0AAN5CUZ4</accession>
<evidence type="ECO:0000313" key="1">
    <source>
        <dbReference type="EMBL" id="GMR51146.1"/>
    </source>
</evidence>
<comment type="caution">
    <text evidence="1">The sequence shown here is derived from an EMBL/GenBank/DDBJ whole genome shotgun (WGS) entry which is preliminary data.</text>
</comment>
<dbReference type="Proteomes" id="UP001328107">
    <property type="component" value="Unassembled WGS sequence"/>
</dbReference>
<organism evidence="1 2">
    <name type="scientific">Pristionchus mayeri</name>
    <dbReference type="NCBI Taxonomy" id="1317129"/>
    <lineage>
        <taxon>Eukaryota</taxon>
        <taxon>Metazoa</taxon>
        <taxon>Ecdysozoa</taxon>
        <taxon>Nematoda</taxon>
        <taxon>Chromadorea</taxon>
        <taxon>Rhabditida</taxon>
        <taxon>Rhabditina</taxon>
        <taxon>Diplogasteromorpha</taxon>
        <taxon>Diplogasteroidea</taxon>
        <taxon>Neodiplogasteridae</taxon>
        <taxon>Pristionchus</taxon>
    </lineage>
</organism>
<evidence type="ECO:0000313" key="2">
    <source>
        <dbReference type="Proteomes" id="UP001328107"/>
    </source>
</evidence>
<gene>
    <name evidence="1" type="ORF">PMAYCL1PPCAC_21341</name>
</gene>